<sequence>MVKTWWIRRWYFLYIRVFTMLPNFRKTCHDCFTDLLDLIQALNNSQTHHIRLSMPRLHL</sequence>
<protein>
    <submittedName>
        <fullName evidence="1">Uncharacterized protein</fullName>
    </submittedName>
</protein>
<name>A0A251UX63_HELAN</name>
<accession>A0A251UX63</accession>
<organism evidence="1 2">
    <name type="scientific">Helianthus annuus</name>
    <name type="common">Common sunflower</name>
    <dbReference type="NCBI Taxonomy" id="4232"/>
    <lineage>
        <taxon>Eukaryota</taxon>
        <taxon>Viridiplantae</taxon>
        <taxon>Streptophyta</taxon>
        <taxon>Embryophyta</taxon>
        <taxon>Tracheophyta</taxon>
        <taxon>Spermatophyta</taxon>
        <taxon>Magnoliopsida</taxon>
        <taxon>eudicotyledons</taxon>
        <taxon>Gunneridae</taxon>
        <taxon>Pentapetalae</taxon>
        <taxon>asterids</taxon>
        <taxon>campanulids</taxon>
        <taxon>Asterales</taxon>
        <taxon>Asteraceae</taxon>
        <taxon>Asteroideae</taxon>
        <taxon>Heliantheae alliance</taxon>
        <taxon>Heliantheae</taxon>
        <taxon>Helianthus</taxon>
    </lineage>
</organism>
<keyword evidence="2" id="KW-1185">Reference proteome</keyword>
<evidence type="ECO:0000313" key="2">
    <source>
        <dbReference type="Proteomes" id="UP000215914"/>
    </source>
</evidence>
<reference evidence="2" key="1">
    <citation type="journal article" date="2017" name="Nature">
        <title>The sunflower genome provides insights into oil metabolism, flowering and Asterid evolution.</title>
        <authorList>
            <person name="Badouin H."/>
            <person name="Gouzy J."/>
            <person name="Grassa C.J."/>
            <person name="Murat F."/>
            <person name="Staton S.E."/>
            <person name="Cottret L."/>
            <person name="Lelandais-Briere C."/>
            <person name="Owens G.L."/>
            <person name="Carrere S."/>
            <person name="Mayjonade B."/>
            <person name="Legrand L."/>
            <person name="Gill N."/>
            <person name="Kane N.C."/>
            <person name="Bowers J.E."/>
            <person name="Hubner S."/>
            <person name="Bellec A."/>
            <person name="Berard A."/>
            <person name="Berges H."/>
            <person name="Blanchet N."/>
            <person name="Boniface M.C."/>
            <person name="Brunel D."/>
            <person name="Catrice O."/>
            <person name="Chaidir N."/>
            <person name="Claudel C."/>
            <person name="Donnadieu C."/>
            <person name="Faraut T."/>
            <person name="Fievet G."/>
            <person name="Helmstetter N."/>
            <person name="King M."/>
            <person name="Knapp S.J."/>
            <person name="Lai Z."/>
            <person name="Le Paslier M.C."/>
            <person name="Lippi Y."/>
            <person name="Lorenzon L."/>
            <person name="Mandel J.R."/>
            <person name="Marage G."/>
            <person name="Marchand G."/>
            <person name="Marquand E."/>
            <person name="Bret-Mestries E."/>
            <person name="Morien E."/>
            <person name="Nambeesan S."/>
            <person name="Nguyen T."/>
            <person name="Pegot-Espagnet P."/>
            <person name="Pouilly N."/>
            <person name="Raftis F."/>
            <person name="Sallet E."/>
            <person name="Schiex T."/>
            <person name="Thomas J."/>
            <person name="Vandecasteele C."/>
            <person name="Vares D."/>
            <person name="Vear F."/>
            <person name="Vautrin S."/>
            <person name="Crespi M."/>
            <person name="Mangin B."/>
            <person name="Burke J.M."/>
            <person name="Salse J."/>
            <person name="Munos S."/>
            <person name="Vincourt P."/>
            <person name="Rieseberg L.H."/>
            <person name="Langlade N.B."/>
        </authorList>
    </citation>
    <scope>NUCLEOTIDE SEQUENCE [LARGE SCALE GENOMIC DNA]</scope>
    <source>
        <strain evidence="2">cv. SF193</strain>
    </source>
</reference>
<gene>
    <name evidence="1" type="ORF">HannXRQ_Chr04g0094621</name>
</gene>
<dbReference type="InParanoid" id="A0A251UX63"/>
<dbReference type="EMBL" id="CM007893">
    <property type="protein sequence ID" value="OTG26941.1"/>
    <property type="molecule type" value="Genomic_DNA"/>
</dbReference>
<dbReference type="AlphaFoldDB" id="A0A251UX63"/>
<evidence type="ECO:0000313" key="1">
    <source>
        <dbReference type="EMBL" id="OTG26941.1"/>
    </source>
</evidence>
<proteinExistence type="predicted"/>
<dbReference type="Proteomes" id="UP000215914">
    <property type="component" value="Chromosome 4"/>
</dbReference>